<dbReference type="InterPro" id="IPR001584">
    <property type="entry name" value="Integrase_cat-core"/>
</dbReference>
<keyword evidence="5" id="KW-0255">Endonuclease</keyword>
<protein>
    <recommendedName>
        <fullName evidence="16">Integrase catalytic domain-containing protein</fullName>
    </recommendedName>
</protein>
<reference evidence="17" key="1">
    <citation type="submission" date="2021-03" db="EMBL/GenBank/DDBJ databases">
        <title>Draft genome sequence of rust myrtle Austropuccinia psidii MF-1, a brazilian biotype.</title>
        <authorList>
            <person name="Quecine M.C."/>
            <person name="Pachon D.M.R."/>
            <person name="Bonatelli M.L."/>
            <person name="Correr F.H."/>
            <person name="Franceschini L.M."/>
            <person name="Leite T.F."/>
            <person name="Margarido G.R.A."/>
            <person name="Almeida C.A."/>
            <person name="Ferrarezi J.A."/>
            <person name="Labate C.A."/>
        </authorList>
    </citation>
    <scope>NUCLEOTIDE SEQUENCE</scope>
    <source>
        <strain evidence="17">MF-1</strain>
    </source>
</reference>
<evidence type="ECO:0000256" key="13">
    <source>
        <dbReference type="ARBA" id="ARBA00048173"/>
    </source>
</evidence>
<evidence type="ECO:0000313" key="17">
    <source>
        <dbReference type="EMBL" id="MBW0548998.1"/>
    </source>
</evidence>
<evidence type="ECO:0000256" key="1">
    <source>
        <dbReference type="ARBA" id="ARBA00022578"/>
    </source>
</evidence>
<keyword evidence="10" id="KW-0695">RNA-directed DNA polymerase</keyword>
<keyword evidence="6" id="KW-0378">Hydrolase</keyword>
<evidence type="ECO:0000256" key="3">
    <source>
        <dbReference type="ARBA" id="ARBA00022722"/>
    </source>
</evidence>
<evidence type="ECO:0000256" key="11">
    <source>
        <dbReference type="ARBA" id="ARBA00022932"/>
    </source>
</evidence>
<evidence type="ECO:0000256" key="10">
    <source>
        <dbReference type="ARBA" id="ARBA00022918"/>
    </source>
</evidence>
<dbReference type="Gene3D" id="3.30.420.10">
    <property type="entry name" value="Ribonuclease H-like superfamily/Ribonuclease H"/>
    <property type="match status" value="1"/>
</dbReference>
<keyword evidence="2" id="KW-0548">Nucleotidyltransferase</keyword>
<evidence type="ECO:0000259" key="16">
    <source>
        <dbReference type="PROSITE" id="PS50994"/>
    </source>
</evidence>
<evidence type="ECO:0000256" key="9">
    <source>
        <dbReference type="ARBA" id="ARBA00022908"/>
    </source>
</evidence>
<evidence type="ECO:0000256" key="12">
    <source>
        <dbReference type="ARBA" id="ARBA00023172"/>
    </source>
</evidence>
<gene>
    <name evidence="17" type="ORF">O181_088713</name>
</gene>
<evidence type="ECO:0000256" key="2">
    <source>
        <dbReference type="ARBA" id="ARBA00022695"/>
    </source>
</evidence>
<keyword evidence="4" id="KW-0479">Metal-binding</keyword>
<dbReference type="SUPFAM" id="SSF53098">
    <property type="entry name" value="Ribonuclease H-like"/>
    <property type="match status" value="1"/>
</dbReference>
<dbReference type="GO" id="GO:0005634">
    <property type="term" value="C:nucleus"/>
    <property type="evidence" value="ECO:0007669"/>
    <property type="project" value="UniProtKB-ARBA"/>
</dbReference>
<dbReference type="GO" id="GO:0032196">
    <property type="term" value="P:transposition"/>
    <property type="evidence" value="ECO:0007669"/>
    <property type="project" value="UniProtKB-KW"/>
</dbReference>
<comment type="catalytic activity">
    <reaction evidence="13">
        <text>DNA(n) + a 2'-deoxyribonucleoside 5'-triphosphate = DNA(n+1) + diphosphate</text>
        <dbReference type="Rhea" id="RHEA:22508"/>
        <dbReference type="Rhea" id="RHEA-COMP:17339"/>
        <dbReference type="Rhea" id="RHEA-COMP:17340"/>
        <dbReference type="ChEBI" id="CHEBI:33019"/>
        <dbReference type="ChEBI" id="CHEBI:61560"/>
        <dbReference type="ChEBI" id="CHEBI:173112"/>
        <dbReference type="EC" id="2.7.7.49"/>
    </reaction>
</comment>
<keyword evidence="8" id="KW-0694">RNA-binding</keyword>
<dbReference type="AlphaFoldDB" id="A0A9Q3IS33"/>
<evidence type="ECO:0000313" key="18">
    <source>
        <dbReference type="Proteomes" id="UP000765509"/>
    </source>
</evidence>
<sequence>MEISSTIAAAFFIRSLNQDKELTGLVQMLYNIKPFEFTSVMNRVEVEHPLQGLAQEQALAVDKQKQPDQPKPPTQGVHRDAAPHSSDSDAFVLEDEVLKRGSELQNQVYLDSGAGRSVVNNLSLPANIIKVNKQVNTYSDPVSITHQGTLSFRGIDISPVYYAPKRKIHADTLEISPPTWQGHRYILVLIDDYNLFIQIYLMTEKGLAEKLILSYFTKLKNKLGVTPGYLHTDQGGEFDSTIFQNALVSQGVSLKRGPPHSPQTNGVAERFNQTLLTKIRCLLAQSNILICYWNEASMHASFLLNHLPHKLLEMRSPNNILIEKKMTIQPVFSLTKIIPFGVKVLIKKEYPASKINPTGQAMKALTFEPYSDALRVLDTATGKIKVSRDYAQLKSETSVILRKNPSLLPTSKNQVNVSTIPLPTLTTSNSPIIQVSDSSTNKDNQMVNPTGLSESSRGYTYVPYYNKAPQDVSSSIST</sequence>
<feature type="domain" description="Integrase catalytic" evidence="16">
    <location>
        <begin position="160"/>
        <end position="325"/>
    </location>
</feature>
<dbReference type="EMBL" id="AVOT02054263">
    <property type="protein sequence ID" value="MBW0548998.1"/>
    <property type="molecule type" value="Genomic_DNA"/>
</dbReference>
<keyword evidence="9" id="KW-0229">DNA integration</keyword>
<organism evidence="17 18">
    <name type="scientific">Austropuccinia psidii MF-1</name>
    <dbReference type="NCBI Taxonomy" id="1389203"/>
    <lineage>
        <taxon>Eukaryota</taxon>
        <taxon>Fungi</taxon>
        <taxon>Dikarya</taxon>
        <taxon>Basidiomycota</taxon>
        <taxon>Pucciniomycotina</taxon>
        <taxon>Pucciniomycetes</taxon>
        <taxon>Pucciniales</taxon>
        <taxon>Sphaerophragmiaceae</taxon>
        <taxon>Austropuccinia</taxon>
    </lineage>
</organism>
<dbReference type="OrthoDB" id="10047254at2759"/>
<evidence type="ECO:0000256" key="6">
    <source>
        <dbReference type="ARBA" id="ARBA00022801"/>
    </source>
</evidence>
<dbReference type="PROSITE" id="PS50994">
    <property type="entry name" value="INTEGRASE"/>
    <property type="match status" value="1"/>
</dbReference>
<comment type="caution">
    <text evidence="17">The sequence shown here is derived from an EMBL/GenBank/DDBJ whole genome shotgun (WGS) entry which is preliminary data.</text>
</comment>
<keyword evidence="1" id="KW-0815">Transposition</keyword>
<dbReference type="InterPro" id="IPR012337">
    <property type="entry name" value="RNaseH-like_sf"/>
</dbReference>
<dbReference type="GO" id="GO:0003887">
    <property type="term" value="F:DNA-directed DNA polymerase activity"/>
    <property type="evidence" value="ECO:0007669"/>
    <property type="project" value="UniProtKB-KW"/>
</dbReference>
<dbReference type="InterPro" id="IPR036397">
    <property type="entry name" value="RNaseH_sf"/>
</dbReference>
<keyword evidence="3" id="KW-0540">Nuclease</keyword>
<evidence type="ECO:0000256" key="14">
    <source>
        <dbReference type="ARBA" id="ARBA00049244"/>
    </source>
</evidence>
<dbReference type="GO" id="GO:0004519">
    <property type="term" value="F:endonuclease activity"/>
    <property type="evidence" value="ECO:0007669"/>
    <property type="project" value="UniProtKB-KW"/>
</dbReference>
<evidence type="ECO:0000256" key="7">
    <source>
        <dbReference type="ARBA" id="ARBA00022842"/>
    </source>
</evidence>
<dbReference type="GO" id="GO:0003964">
    <property type="term" value="F:RNA-directed DNA polymerase activity"/>
    <property type="evidence" value="ECO:0007669"/>
    <property type="project" value="UniProtKB-KW"/>
</dbReference>
<dbReference type="Proteomes" id="UP000765509">
    <property type="component" value="Unassembled WGS sequence"/>
</dbReference>
<accession>A0A9Q3IS33</accession>
<dbReference type="PANTHER" id="PTHR42648">
    <property type="entry name" value="TRANSPOSASE, PUTATIVE-RELATED"/>
    <property type="match status" value="1"/>
</dbReference>
<dbReference type="GO" id="GO:0016787">
    <property type="term" value="F:hydrolase activity"/>
    <property type="evidence" value="ECO:0007669"/>
    <property type="project" value="UniProtKB-KW"/>
</dbReference>
<feature type="region of interest" description="Disordered" evidence="15">
    <location>
        <begin position="435"/>
        <end position="454"/>
    </location>
</feature>
<dbReference type="GO" id="GO:0046872">
    <property type="term" value="F:metal ion binding"/>
    <property type="evidence" value="ECO:0007669"/>
    <property type="project" value="UniProtKB-KW"/>
</dbReference>
<comment type="catalytic activity">
    <reaction evidence="14">
        <text>DNA(n) + a 2'-deoxyribonucleoside 5'-triphosphate = DNA(n+1) + diphosphate</text>
        <dbReference type="Rhea" id="RHEA:22508"/>
        <dbReference type="Rhea" id="RHEA-COMP:17339"/>
        <dbReference type="Rhea" id="RHEA-COMP:17340"/>
        <dbReference type="ChEBI" id="CHEBI:33019"/>
        <dbReference type="ChEBI" id="CHEBI:61560"/>
        <dbReference type="ChEBI" id="CHEBI:173112"/>
        <dbReference type="EC" id="2.7.7.7"/>
    </reaction>
</comment>
<keyword evidence="11" id="KW-0239">DNA-directed DNA polymerase</keyword>
<dbReference type="Pfam" id="PF00665">
    <property type="entry name" value="rve"/>
    <property type="match status" value="1"/>
</dbReference>
<evidence type="ECO:0000256" key="5">
    <source>
        <dbReference type="ARBA" id="ARBA00022759"/>
    </source>
</evidence>
<name>A0A9Q3IS33_9BASI</name>
<keyword evidence="12" id="KW-0233">DNA recombination</keyword>
<dbReference type="GO" id="GO:0006310">
    <property type="term" value="P:DNA recombination"/>
    <property type="evidence" value="ECO:0007669"/>
    <property type="project" value="UniProtKB-KW"/>
</dbReference>
<evidence type="ECO:0000256" key="15">
    <source>
        <dbReference type="SAM" id="MobiDB-lite"/>
    </source>
</evidence>
<dbReference type="GO" id="GO:0015074">
    <property type="term" value="P:DNA integration"/>
    <property type="evidence" value="ECO:0007669"/>
    <property type="project" value="UniProtKB-KW"/>
</dbReference>
<evidence type="ECO:0000256" key="4">
    <source>
        <dbReference type="ARBA" id="ARBA00022723"/>
    </source>
</evidence>
<keyword evidence="11" id="KW-0808">Transferase</keyword>
<keyword evidence="18" id="KW-1185">Reference proteome</keyword>
<dbReference type="InterPro" id="IPR039537">
    <property type="entry name" value="Retrotran_Ty1/copia-like"/>
</dbReference>
<dbReference type="GO" id="GO:0003723">
    <property type="term" value="F:RNA binding"/>
    <property type="evidence" value="ECO:0007669"/>
    <property type="project" value="UniProtKB-KW"/>
</dbReference>
<evidence type="ECO:0000256" key="8">
    <source>
        <dbReference type="ARBA" id="ARBA00022884"/>
    </source>
</evidence>
<dbReference type="PANTHER" id="PTHR42648:SF11">
    <property type="entry name" value="TRANSPOSON TY4-P GAG-POL POLYPROTEIN"/>
    <property type="match status" value="1"/>
</dbReference>
<proteinExistence type="predicted"/>
<keyword evidence="7" id="KW-0460">Magnesium</keyword>
<feature type="region of interest" description="Disordered" evidence="15">
    <location>
        <begin position="59"/>
        <end position="86"/>
    </location>
</feature>